<organism evidence="2 3">
    <name type="scientific">Canavalia gladiata</name>
    <name type="common">Sword bean</name>
    <name type="synonym">Dolichos gladiatus</name>
    <dbReference type="NCBI Taxonomy" id="3824"/>
    <lineage>
        <taxon>Eukaryota</taxon>
        <taxon>Viridiplantae</taxon>
        <taxon>Streptophyta</taxon>
        <taxon>Embryophyta</taxon>
        <taxon>Tracheophyta</taxon>
        <taxon>Spermatophyta</taxon>
        <taxon>Magnoliopsida</taxon>
        <taxon>eudicotyledons</taxon>
        <taxon>Gunneridae</taxon>
        <taxon>Pentapetalae</taxon>
        <taxon>rosids</taxon>
        <taxon>fabids</taxon>
        <taxon>Fabales</taxon>
        <taxon>Fabaceae</taxon>
        <taxon>Papilionoideae</taxon>
        <taxon>50 kb inversion clade</taxon>
        <taxon>NPAAA clade</taxon>
        <taxon>indigoferoid/millettioid clade</taxon>
        <taxon>Phaseoleae</taxon>
        <taxon>Canavalia</taxon>
    </lineage>
</organism>
<dbReference type="Proteomes" id="UP001367508">
    <property type="component" value="Unassembled WGS sequence"/>
</dbReference>
<feature type="region of interest" description="Disordered" evidence="1">
    <location>
        <begin position="28"/>
        <end position="59"/>
    </location>
</feature>
<accession>A0AAN9KGC3</accession>
<feature type="region of interest" description="Disordered" evidence="1">
    <location>
        <begin position="1"/>
        <end position="20"/>
    </location>
</feature>
<dbReference type="EMBL" id="JAYMYQ010000008">
    <property type="protein sequence ID" value="KAK7315956.1"/>
    <property type="molecule type" value="Genomic_DNA"/>
</dbReference>
<comment type="caution">
    <text evidence="2">The sequence shown here is derived from an EMBL/GenBank/DDBJ whole genome shotgun (WGS) entry which is preliminary data.</text>
</comment>
<name>A0AAN9KGC3_CANGL</name>
<dbReference type="AlphaFoldDB" id="A0AAN9KGC3"/>
<feature type="compositionally biased region" description="Polar residues" evidence="1">
    <location>
        <begin position="128"/>
        <end position="138"/>
    </location>
</feature>
<gene>
    <name evidence="2" type="ORF">VNO77_34540</name>
</gene>
<sequence length="338" mass="36234">MWTRISSSIRSRTSTTTRITSRTKISTTGIVPSTYPSAHLITDPDLRTDPGHGSITGPDASINTICVATIGPGAHPTTGPGLVPTILPRPSLTTGPGSNIDPGATTVIGPSTDESSGPTTSPGPSIDASLSPSPSTNLGPRIDPGPGTSTNPGLGPNSDVGPNLTTGPGPIILTSFGSKVHLHDIREENLVFQTQGKIRDSAPWERKGIIGDVWGRMVISKHGCNCGIGGTKRNCWGSNPRLWIESVKYSVNALTRKARSILIPLFIRDNTRYQDNHISKDIIKYEPNQRLTTLDQFTLTSHILTLNDLGLRSQITLNRSSCGHVEVFHRIFRTRFIG</sequence>
<reference evidence="2 3" key="1">
    <citation type="submission" date="2024-01" db="EMBL/GenBank/DDBJ databases">
        <title>The genomes of 5 underutilized Papilionoideae crops provide insights into root nodulation and disease resistanc.</title>
        <authorList>
            <person name="Jiang F."/>
        </authorList>
    </citation>
    <scope>NUCLEOTIDE SEQUENCE [LARGE SCALE GENOMIC DNA]</scope>
    <source>
        <strain evidence="2">LVBAO_FW01</strain>
        <tissue evidence="2">Leaves</tissue>
    </source>
</reference>
<evidence type="ECO:0000313" key="2">
    <source>
        <dbReference type="EMBL" id="KAK7315956.1"/>
    </source>
</evidence>
<evidence type="ECO:0000256" key="1">
    <source>
        <dbReference type="SAM" id="MobiDB-lite"/>
    </source>
</evidence>
<evidence type="ECO:0000313" key="3">
    <source>
        <dbReference type="Proteomes" id="UP001367508"/>
    </source>
</evidence>
<protein>
    <submittedName>
        <fullName evidence="2">Uncharacterized protein</fullName>
    </submittedName>
</protein>
<feature type="compositionally biased region" description="Low complexity" evidence="1">
    <location>
        <begin position="109"/>
        <end position="125"/>
    </location>
</feature>
<proteinExistence type="predicted"/>
<feature type="region of interest" description="Disordered" evidence="1">
    <location>
        <begin position="77"/>
        <end position="166"/>
    </location>
</feature>
<keyword evidence="3" id="KW-1185">Reference proteome</keyword>